<dbReference type="Pfam" id="PF06969">
    <property type="entry name" value="HemN_C"/>
    <property type="match status" value="1"/>
</dbReference>
<dbReference type="InterPro" id="IPR034505">
    <property type="entry name" value="Coproporphyrinogen-III_oxidase"/>
</dbReference>
<dbReference type="OrthoDB" id="9808022at2"/>
<evidence type="ECO:0000256" key="6">
    <source>
        <dbReference type="ARBA" id="ARBA00022723"/>
    </source>
</evidence>
<keyword evidence="4 10" id="KW-0349">Heme</keyword>
<sequence length="385" mass="41104">MRPAPPEPAAGLGLYVHLPFCPGRCPYCDFFAQPFDAAAAQALARAMLDHLPAVAEMAEGRRLATVYVGGGTPSMWPVRFLGGLLEAVERTIGLEANPEISLEANPGTLGPAKLRLIAACGVNRLSLGAQSFQPALLQALGRRHGPEQTIRVVEQARRAGLKNLSVDLIYGLPGQDAALAVADVEAAIALETDHLSLYELTLGPQTPFGRRYVKGRPPLPDDDALAAMEHALLKRLAATPLQRYEVSNFARPGRQCRHNQDTWRGHDYLALGPGAHGHLAGRRFAFHADVGRYVSEVAAGRQPLAFEEALTAQQRALELFMLGLRTVEGVDLAAVARLLGADPTGRYGPALAEVVKRGWATAHGKRLRPTPAGLAMADAAAALFA</sequence>
<accession>E1QIS4</accession>
<evidence type="ECO:0000256" key="7">
    <source>
        <dbReference type="ARBA" id="ARBA00023004"/>
    </source>
</evidence>
<evidence type="ECO:0000256" key="3">
    <source>
        <dbReference type="ARBA" id="ARBA00017228"/>
    </source>
</evidence>
<keyword evidence="5 10" id="KW-0949">S-adenosyl-L-methionine</keyword>
<proteinExistence type="inferred from homology"/>
<dbReference type="GO" id="GO:0046872">
    <property type="term" value="F:metal ion binding"/>
    <property type="evidence" value="ECO:0007669"/>
    <property type="project" value="UniProtKB-UniRule"/>
</dbReference>
<keyword evidence="10" id="KW-0963">Cytoplasm</keyword>
<dbReference type="SFLD" id="SFLDG01065">
    <property type="entry name" value="anaerobic_coproporphyrinogen-I"/>
    <property type="match status" value="1"/>
</dbReference>
<evidence type="ECO:0000256" key="4">
    <source>
        <dbReference type="ARBA" id="ARBA00022617"/>
    </source>
</evidence>
<dbReference type="InterPro" id="IPR058240">
    <property type="entry name" value="rSAM_sf"/>
</dbReference>
<evidence type="ECO:0000256" key="5">
    <source>
        <dbReference type="ARBA" id="ARBA00022691"/>
    </source>
</evidence>
<dbReference type="GO" id="GO:0006779">
    <property type="term" value="P:porphyrin-containing compound biosynthetic process"/>
    <property type="evidence" value="ECO:0007669"/>
    <property type="project" value="InterPro"/>
</dbReference>
<evidence type="ECO:0000256" key="2">
    <source>
        <dbReference type="ARBA" id="ARBA00006100"/>
    </source>
</evidence>
<comment type="similarity">
    <text evidence="2">Belongs to the anaerobic coproporphyrinogen-III oxidase family. HemW subfamily.</text>
</comment>
<evidence type="ECO:0000256" key="8">
    <source>
        <dbReference type="ARBA" id="ARBA00023014"/>
    </source>
</evidence>
<protein>
    <recommendedName>
        <fullName evidence="3 10">Heme chaperone HemW</fullName>
    </recommendedName>
</protein>
<dbReference type="InterPro" id="IPR007197">
    <property type="entry name" value="rSAM"/>
</dbReference>
<dbReference type="STRING" id="644282.Deba_1129"/>
<dbReference type="PANTHER" id="PTHR13932:SF5">
    <property type="entry name" value="RADICAL S-ADENOSYL METHIONINE DOMAIN-CONTAINING PROTEIN 1, MITOCHONDRIAL"/>
    <property type="match status" value="1"/>
</dbReference>
<dbReference type="InterPro" id="IPR004559">
    <property type="entry name" value="HemW-like"/>
</dbReference>
<evidence type="ECO:0000256" key="10">
    <source>
        <dbReference type="RuleBase" id="RU364116"/>
    </source>
</evidence>
<evidence type="ECO:0000313" key="12">
    <source>
        <dbReference type="EMBL" id="ADK84497.1"/>
    </source>
</evidence>
<dbReference type="GO" id="GO:0005737">
    <property type="term" value="C:cytoplasm"/>
    <property type="evidence" value="ECO:0007669"/>
    <property type="project" value="UniProtKB-SubCell"/>
</dbReference>
<dbReference type="InterPro" id="IPR013785">
    <property type="entry name" value="Aldolase_TIM"/>
</dbReference>
<keyword evidence="13" id="KW-1185">Reference proteome</keyword>
<evidence type="ECO:0000313" key="13">
    <source>
        <dbReference type="Proteomes" id="UP000009047"/>
    </source>
</evidence>
<comment type="function">
    <text evidence="10">Probably acts as a heme chaperone, transferring heme to an unknown acceptor. Binds one molecule of heme per monomer, possibly covalently. Binds 1 [4Fe-4S] cluster. The cluster is coordinated with 3 cysteines and an exchangeable S-adenosyl-L-methionine.</text>
</comment>
<dbReference type="Gene3D" id="3.20.20.70">
    <property type="entry name" value="Aldolase class I"/>
    <property type="match status" value="1"/>
</dbReference>
<dbReference type="SFLD" id="SFLDF00562">
    <property type="entry name" value="HemN-like__clustered_with_heat"/>
    <property type="match status" value="1"/>
</dbReference>
<dbReference type="HOGENOM" id="CLU_027579_1_1_7"/>
<keyword evidence="7 10" id="KW-0408">Iron</keyword>
<keyword evidence="10" id="KW-0004">4Fe-4S</keyword>
<name>E1QIS4_DESB2</name>
<dbReference type="EMBL" id="CP002085">
    <property type="protein sequence ID" value="ADK84497.1"/>
    <property type="molecule type" value="Genomic_DNA"/>
</dbReference>
<evidence type="ECO:0000259" key="11">
    <source>
        <dbReference type="PROSITE" id="PS51918"/>
    </source>
</evidence>
<dbReference type="SFLD" id="SFLDS00029">
    <property type="entry name" value="Radical_SAM"/>
    <property type="match status" value="1"/>
</dbReference>
<dbReference type="GO" id="GO:0051539">
    <property type="term" value="F:4 iron, 4 sulfur cluster binding"/>
    <property type="evidence" value="ECO:0007669"/>
    <property type="project" value="UniProtKB-UniRule"/>
</dbReference>
<dbReference type="AlphaFoldDB" id="E1QIS4"/>
<dbReference type="SUPFAM" id="SSF102114">
    <property type="entry name" value="Radical SAM enzymes"/>
    <property type="match status" value="1"/>
</dbReference>
<keyword evidence="6 10" id="KW-0479">Metal-binding</keyword>
<dbReference type="SMART" id="SM00729">
    <property type="entry name" value="Elp3"/>
    <property type="match status" value="1"/>
</dbReference>
<organism evidence="12 13">
    <name type="scientific">Desulfarculus baarsii (strain ATCC 33931 / DSM 2075 / LMG 7858 / VKM B-1802 / 2st14)</name>
    <dbReference type="NCBI Taxonomy" id="644282"/>
    <lineage>
        <taxon>Bacteria</taxon>
        <taxon>Pseudomonadati</taxon>
        <taxon>Thermodesulfobacteriota</taxon>
        <taxon>Desulfarculia</taxon>
        <taxon>Desulfarculales</taxon>
        <taxon>Desulfarculaceae</taxon>
        <taxon>Desulfarculus</taxon>
    </lineage>
</organism>
<dbReference type="Proteomes" id="UP000009047">
    <property type="component" value="Chromosome"/>
</dbReference>
<dbReference type="InterPro" id="IPR006638">
    <property type="entry name" value="Elp3/MiaA/NifB-like_rSAM"/>
</dbReference>
<comment type="subcellular location">
    <subcellularLocation>
        <location evidence="10">Cytoplasm</location>
    </subcellularLocation>
</comment>
<dbReference type="NCBIfam" id="TIGR00539">
    <property type="entry name" value="hemN_rel"/>
    <property type="match status" value="1"/>
</dbReference>
<gene>
    <name evidence="12" type="ordered locus">Deba_1129</name>
</gene>
<dbReference type="PANTHER" id="PTHR13932">
    <property type="entry name" value="COPROPORPHYRINIGEN III OXIDASE"/>
    <property type="match status" value="1"/>
</dbReference>
<dbReference type="CDD" id="cd01335">
    <property type="entry name" value="Radical_SAM"/>
    <property type="match status" value="1"/>
</dbReference>
<dbReference type="Pfam" id="PF04055">
    <property type="entry name" value="Radical_SAM"/>
    <property type="match status" value="1"/>
</dbReference>
<dbReference type="RefSeq" id="WP_013257951.1">
    <property type="nucleotide sequence ID" value="NC_014365.1"/>
</dbReference>
<dbReference type="eggNOG" id="COG0635">
    <property type="taxonomic scope" value="Bacteria"/>
</dbReference>
<keyword evidence="9 10" id="KW-0143">Chaperone</keyword>
<dbReference type="SFLD" id="SFLDF00288">
    <property type="entry name" value="HemN-like__clustered_with_nucl"/>
    <property type="match status" value="1"/>
</dbReference>
<dbReference type="PROSITE" id="PS51918">
    <property type="entry name" value="RADICAL_SAM"/>
    <property type="match status" value="1"/>
</dbReference>
<keyword evidence="8 10" id="KW-0411">Iron-sulfur</keyword>
<dbReference type="KEGG" id="dbr:Deba_1129"/>
<reference evidence="12 13" key="1">
    <citation type="journal article" date="2010" name="Stand. Genomic Sci.">
        <title>Complete genome sequence of Desulfarculus baarsii type strain (2st14).</title>
        <authorList>
            <person name="Sun H."/>
            <person name="Spring S."/>
            <person name="Lapidus A."/>
            <person name="Davenport K."/>
            <person name="Del Rio T.G."/>
            <person name="Tice H."/>
            <person name="Nolan M."/>
            <person name="Copeland A."/>
            <person name="Cheng J.F."/>
            <person name="Lucas S."/>
            <person name="Tapia R."/>
            <person name="Goodwin L."/>
            <person name="Pitluck S."/>
            <person name="Ivanova N."/>
            <person name="Pagani I."/>
            <person name="Mavromatis K."/>
            <person name="Ovchinnikova G."/>
            <person name="Pati A."/>
            <person name="Chen A."/>
            <person name="Palaniappan K."/>
            <person name="Hauser L."/>
            <person name="Chang Y.J."/>
            <person name="Jeffries C.D."/>
            <person name="Detter J.C."/>
            <person name="Han C."/>
            <person name="Rohde M."/>
            <person name="Brambilla E."/>
            <person name="Goker M."/>
            <person name="Woyke T."/>
            <person name="Bristow J."/>
            <person name="Eisen J.A."/>
            <person name="Markowitz V."/>
            <person name="Hugenholtz P."/>
            <person name="Kyrpides N.C."/>
            <person name="Klenk H.P."/>
            <person name="Land M."/>
        </authorList>
    </citation>
    <scope>NUCLEOTIDE SEQUENCE [LARGE SCALE GENOMIC DNA]</scope>
    <source>
        <strain evidence="13">ATCC 33931 / DSM 2075 / LMG 7858 / VKM B-1802 / 2st14</strain>
    </source>
</reference>
<evidence type="ECO:0000256" key="1">
    <source>
        <dbReference type="ARBA" id="ARBA00001966"/>
    </source>
</evidence>
<feature type="domain" description="Radical SAM core" evidence="11">
    <location>
        <begin position="4"/>
        <end position="243"/>
    </location>
</feature>
<evidence type="ECO:0000256" key="9">
    <source>
        <dbReference type="ARBA" id="ARBA00023186"/>
    </source>
</evidence>
<dbReference type="GO" id="GO:0004109">
    <property type="term" value="F:coproporphyrinogen oxidase activity"/>
    <property type="evidence" value="ECO:0007669"/>
    <property type="project" value="InterPro"/>
</dbReference>
<comment type="cofactor">
    <cofactor evidence="1">
        <name>[4Fe-4S] cluster</name>
        <dbReference type="ChEBI" id="CHEBI:49883"/>
    </cofactor>
</comment>
<dbReference type="InterPro" id="IPR010723">
    <property type="entry name" value="HemN_C"/>
</dbReference>